<evidence type="ECO:0000259" key="1">
    <source>
        <dbReference type="SMART" id="SM00829"/>
    </source>
</evidence>
<dbReference type="PATRIC" id="fig|1429439.4.peg.3615"/>
<accession>W4M5U7</accession>
<dbReference type="CDD" id="cd08241">
    <property type="entry name" value="QOR1"/>
    <property type="match status" value="1"/>
</dbReference>
<dbReference type="Proteomes" id="UP000019140">
    <property type="component" value="Unassembled WGS sequence"/>
</dbReference>
<dbReference type="InterPro" id="IPR020843">
    <property type="entry name" value="ER"/>
</dbReference>
<dbReference type="GO" id="GO:0016491">
    <property type="term" value="F:oxidoreductase activity"/>
    <property type="evidence" value="ECO:0007669"/>
    <property type="project" value="InterPro"/>
</dbReference>
<dbReference type="Pfam" id="PF00107">
    <property type="entry name" value="ADH_zinc_N"/>
    <property type="match status" value="1"/>
</dbReference>
<evidence type="ECO:0000313" key="3">
    <source>
        <dbReference type="Proteomes" id="UP000019140"/>
    </source>
</evidence>
<dbReference type="SMART" id="SM00829">
    <property type="entry name" value="PKS_ER"/>
    <property type="match status" value="1"/>
</dbReference>
<protein>
    <submittedName>
        <fullName evidence="2">NADPH:quinone oxidoreductase</fullName>
    </submittedName>
</protein>
<dbReference type="InterPro" id="IPR013149">
    <property type="entry name" value="ADH-like_C"/>
</dbReference>
<dbReference type="Gene3D" id="3.90.180.10">
    <property type="entry name" value="Medium-chain alcohol dehydrogenases, catalytic domain"/>
    <property type="match status" value="1"/>
</dbReference>
<gene>
    <name evidence="2" type="ORF">ETSY2_21285</name>
</gene>
<reference evidence="2 3" key="1">
    <citation type="journal article" date="2014" name="Nature">
        <title>An environmental bacterial taxon with a large and distinct metabolic repertoire.</title>
        <authorList>
            <person name="Wilson M.C."/>
            <person name="Mori T."/>
            <person name="Ruckert C."/>
            <person name="Uria A.R."/>
            <person name="Helf M.J."/>
            <person name="Takada K."/>
            <person name="Gernert C."/>
            <person name="Steffens U.A."/>
            <person name="Heycke N."/>
            <person name="Schmitt S."/>
            <person name="Rinke C."/>
            <person name="Helfrich E.J."/>
            <person name="Brachmann A.O."/>
            <person name="Gurgui C."/>
            <person name="Wakimoto T."/>
            <person name="Kracht M."/>
            <person name="Crusemann M."/>
            <person name="Hentschel U."/>
            <person name="Abe I."/>
            <person name="Matsunaga S."/>
            <person name="Kalinowski J."/>
            <person name="Takeyama H."/>
            <person name="Piel J."/>
        </authorList>
    </citation>
    <scope>NUCLEOTIDE SEQUENCE [LARGE SCALE GENOMIC DNA]</scope>
    <source>
        <strain evidence="3">TSY2</strain>
    </source>
</reference>
<dbReference type="SUPFAM" id="SSF51735">
    <property type="entry name" value="NAD(P)-binding Rossmann-fold domains"/>
    <property type="match status" value="1"/>
</dbReference>
<dbReference type="InterPro" id="IPR036291">
    <property type="entry name" value="NAD(P)-bd_dom_sf"/>
</dbReference>
<dbReference type="AlphaFoldDB" id="W4M5U7"/>
<dbReference type="Gene3D" id="3.40.50.720">
    <property type="entry name" value="NAD(P)-binding Rossmann-like Domain"/>
    <property type="match status" value="1"/>
</dbReference>
<dbReference type="InterPro" id="IPR011032">
    <property type="entry name" value="GroES-like_sf"/>
</dbReference>
<sequence>MKAVLCEQLGSPEALVVRDIDSRTPGTGEVKVALKARGVSYVDVLLIAGQYQVKRELPFIPGSEAAGVVTEVGDRVESVQPGDRVLTPGGFAEEAVVAADEVTPLPDSVRFAAGAAFKSNYTTAYYGLQRGRLKAGEVLLIHGAAGGVGLAAVDMGKLFGATVIATASSEEKLAACKQMGADHVINYTEGFREQVKDLTGGRGADVIYDPVGGGVFDESMRCIAPYGRILIIGFTGGRPALAKTNHLLIKDAEAIGFTIGALSRYDPAWAKRNFEHLMGWLGSGRISPYVSHELPLEQAAEALQLITDRKVIGKAVLV</sequence>
<keyword evidence="3" id="KW-1185">Reference proteome</keyword>
<comment type="caution">
    <text evidence="2">The sequence shown here is derived from an EMBL/GenBank/DDBJ whole genome shotgun (WGS) entry which is preliminary data.</text>
</comment>
<organism evidence="2 3">
    <name type="scientific">Candidatus Entotheonella gemina</name>
    <dbReference type="NCBI Taxonomy" id="1429439"/>
    <lineage>
        <taxon>Bacteria</taxon>
        <taxon>Pseudomonadati</taxon>
        <taxon>Nitrospinota/Tectimicrobiota group</taxon>
        <taxon>Candidatus Tectimicrobiota</taxon>
        <taxon>Candidatus Entotheonellia</taxon>
        <taxon>Candidatus Entotheonellales</taxon>
        <taxon>Candidatus Entotheonellaceae</taxon>
        <taxon>Candidatus Entotheonella</taxon>
    </lineage>
</organism>
<dbReference type="PANTHER" id="PTHR43677:SF4">
    <property type="entry name" value="QUINONE OXIDOREDUCTASE-LIKE PROTEIN 2"/>
    <property type="match status" value="1"/>
</dbReference>
<dbReference type="InterPro" id="IPR013154">
    <property type="entry name" value="ADH-like_N"/>
</dbReference>
<evidence type="ECO:0000313" key="2">
    <source>
        <dbReference type="EMBL" id="ETX05724.1"/>
    </source>
</evidence>
<dbReference type="Pfam" id="PF08240">
    <property type="entry name" value="ADH_N"/>
    <property type="match status" value="1"/>
</dbReference>
<dbReference type="SUPFAM" id="SSF50129">
    <property type="entry name" value="GroES-like"/>
    <property type="match status" value="1"/>
</dbReference>
<dbReference type="InterPro" id="IPR051397">
    <property type="entry name" value="Zn-ADH-like_protein"/>
</dbReference>
<dbReference type="HOGENOM" id="CLU_026673_3_1_7"/>
<proteinExistence type="predicted"/>
<name>W4M5U7_9BACT</name>
<dbReference type="EMBL" id="AZHX01000884">
    <property type="protein sequence ID" value="ETX05724.1"/>
    <property type="molecule type" value="Genomic_DNA"/>
</dbReference>
<dbReference type="PANTHER" id="PTHR43677">
    <property type="entry name" value="SHORT-CHAIN DEHYDROGENASE/REDUCTASE"/>
    <property type="match status" value="1"/>
</dbReference>
<feature type="domain" description="Enoyl reductase (ER)" evidence="1">
    <location>
        <begin position="10"/>
        <end position="317"/>
    </location>
</feature>